<comment type="similarity">
    <text evidence="4 5">Belongs to the glutamine synthetase family.</text>
</comment>
<reference evidence="7 8" key="1">
    <citation type="submission" date="2019-04" db="EMBL/GenBank/DDBJ databases">
        <title>Mesorhizobium composti sp. nov., isolated from compost.</title>
        <authorList>
            <person name="Lin S.-Y."/>
            <person name="Hameed A."/>
            <person name="Hsieh Y.-T."/>
            <person name="Young C.-C."/>
        </authorList>
    </citation>
    <scope>NUCLEOTIDE SEQUENCE [LARGE SCALE GENOMIC DNA]</scope>
    <source>
        <strain evidence="7 8">CC-YTH430</strain>
    </source>
</reference>
<dbReference type="SUPFAM" id="SSF54368">
    <property type="entry name" value="Glutamine synthetase, N-terminal domain"/>
    <property type="match status" value="1"/>
</dbReference>
<keyword evidence="3" id="KW-0460">Magnesium</keyword>
<evidence type="ECO:0000256" key="3">
    <source>
        <dbReference type="ARBA" id="ARBA00022842"/>
    </source>
</evidence>
<evidence type="ECO:0000256" key="4">
    <source>
        <dbReference type="PROSITE-ProRule" id="PRU01331"/>
    </source>
</evidence>
<accession>A0ABY2Q564</accession>
<name>A0ABY2Q564_9HYPH</name>
<proteinExistence type="inferred from homology"/>
<evidence type="ECO:0000256" key="5">
    <source>
        <dbReference type="RuleBase" id="RU000384"/>
    </source>
</evidence>
<gene>
    <name evidence="7" type="ORF">E6C48_14830</name>
</gene>
<dbReference type="PROSITE" id="PS00181">
    <property type="entry name" value="GLNA_ATP"/>
    <property type="match status" value="1"/>
</dbReference>
<protein>
    <submittedName>
        <fullName evidence="7">Glutamine synthetase</fullName>
    </submittedName>
</protein>
<evidence type="ECO:0000259" key="6">
    <source>
        <dbReference type="PROSITE" id="PS51987"/>
    </source>
</evidence>
<dbReference type="InterPro" id="IPR014746">
    <property type="entry name" value="Gln_synth/guanido_kin_cat_dom"/>
</dbReference>
<dbReference type="Gene3D" id="3.30.590.10">
    <property type="entry name" value="Glutamine synthetase/guanido kinase, catalytic domain"/>
    <property type="match status" value="1"/>
</dbReference>
<comment type="cofactor">
    <cofactor evidence="1">
        <name>Mg(2+)</name>
        <dbReference type="ChEBI" id="CHEBI:18420"/>
    </cofactor>
</comment>
<sequence length="459" mass="49545">MGRVLPGGYILSASEVVGWLRGHPEVSSLRAAIFDLNGIPRGKRIPAAQAAKVLQGDLRMPVSIAGIDIWGEDIVGGRLVFETGDADGICAWTGRGPLPIEWTPRPTAFIPLWMATEDGSPFPGDPRRALAAIAGRYAARGLTPVVATELEFYLVDPSGDRPQAPISPVSGKVLDSDSVLAIRELDHFHRFLDDIYAACAAQDIPADSAIAENGPGQFEINLVHVADPLKAADDAMLFKDVVRGIARKHGFAATFMAKPYGERAGSGLHVHFSLVDGTGRNVFDDGTDRGSDMMRHAVGGLLAMMPESTLLFAPHMNSFRRLRPGMHAPAAAAWGYENRTTAIRIPGGSPKARRIEHRVAGADANPYLVLAAILGAALEGIEARMEPAEPIVGNAYSRDLPDIPPDWASAVDAFEDGLAIPKIFSRTLQQMMVDCKRQEMEAFSERVTTFEYQTYLETV</sequence>
<dbReference type="PROSITE" id="PS51987">
    <property type="entry name" value="GS_CATALYTIC"/>
    <property type="match status" value="1"/>
</dbReference>
<evidence type="ECO:0000313" key="8">
    <source>
        <dbReference type="Proteomes" id="UP000306441"/>
    </source>
</evidence>
<dbReference type="SUPFAM" id="SSF55931">
    <property type="entry name" value="Glutamine synthetase/guanido kinase"/>
    <property type="match status" value="1"/>
</dbReference>
<dbReference type="PANTHER" id="PTHR43785">
    <property type="entry name" value="GAMMA-GLUTAMYLPUTRESCINE SYNTHETASE"/>
    <property type="match status" value="1"/>
</dbReference>
<evidence type="ECO:0000313" key="7">
    <source>
        <dbReference type="EMBL" id="THF56411.1"/>
    </source>
</evidence>
<organism evidence="7 8">
    <name type="scientific">Ollibium composti</name>
    <dbReference type="NCBI Taxonomy" id="2675109"/>
    <lineage>
        <taxon>Bacteria</taxon>
        <taxon>Pseudomonadati</taxon>
        <taxon>Pseudomonadota</taxon>
        <taxon>Alphaproteobacteria</taxon>
        <taxon>Hyphomicrobiales</taxon>
        <taxon>Phyllobacteriaceae</taxon>
        <taxon>Ollibium</taxon>
    </lineage>
</organism>
<dbReference type="InterPro" id="IPR027303">
    <property type="entry name" value="Gln_synth_gly_rich_site"/>
</dbReference>
<dbReference type="EMBL" id="SSNY01000008">
    <property type="protein sequence ID" value="THF56411.1"/>
    <property type="molecule type" value="Genomic_DNA"/>
</dbReference>
<keyword evidence="8" id="KW-1185">Reference proteome</keyword>
<dbReference type="InterPro" id="IPR008146">
    <property type="entry name" value="Gln_synth_cat_dom"/>
</dbReference>
<keyword evidence="2" id="KW-0436">Ligase</keyword>
<dbReference type="InterPro" id="IPR036651">
    <property type="entry name" value="Gln_synt_N_sf"/>
</dbReference>
<evidence type="ECO:0000256" key="2">
    <source>
        <dbReference type="ARBA" id="ARBA00022598"/>
    </source>
</evidence>
<dbReference type="Proteomes" id="UP000306441">
    <property type="component" value="Unassembled WGS sequence"/>
</dbReference>
<dbReference type="PANTHER" id="PTHR43785:SF12">
    <property type="entry name" value="TYPE-1 GLUTAMINE SYNTHETASE 2"/>
    <property type="match status" value="1"/>
</dbReference>
<dbReference type="Pfam" id="PF00120">
    <property type="entry name" value="Gln-synt_C"/>
    <property type="match status" value="1"/>
</dbReference>
<evidence type="ECO:0000256" key="1">
    <source>
        <dbReference type="ARBA" id="ARBA00001946"/>
    </source>
</evidence>
<comment type="caution">
    <text evidence="7">The sequence shown here is derived from an EMBL/GenBank/DDBJ whole genome shotgun (WGS) entry which is preliminary data.</text>
</comment>
<feature type="domain" description="GS catalytic" evidence="6">
    <location>
        <begin position="126"/>
        <end position="459"/>
    </location>
</feature>
<dbReference type="SMART" id="SM01230">
    <property type="entry name" value="Gln-synt_C"/>
    <property type="match status" value="1"/>
</dbReference>